<evidence type="ECO:0000313" key="2">
    <source>
        <dbReference type="EMBL" id="EWG07941.1"/>
    </source>
</evidence>
<dbReference type="InterPro" id="IPR021102">
    <property type="entry name" value="PNGase_A"/>
</dbReference>
<evidence type="ECO:0000259" key="1">
    <source>
        <dbReference type="Pfam" id="PF12222"/>
    </source>
</evidence>
<dbReference type="Proteomes" id="UP000054284">
    <property type="component" value="Unassembled WGS sequence"/>
</dbReference>
<dbReference type="InterPro" id="IPR056948">
    <property type="entry name" value="PNGaseA_N"/>
</dbReference>
<proteinExistence type="predicted"/>
<organism evidence="2 3">
    <name type="scientific">Candidatus Aramenus sulfurataquae</name>
    <dbReference type="NCBI Taxonomy" id="1326980"/>
    <lineage>
        <taxon>Archaea</taxon>
        <taxon>Thermoproteota</taxon>
        <taxon>Thermoprotei</taxon>
        <taxon>Sulfolobales</taxon>
        <taxon>Sulfolobaceae</taxon>
        <taxon>Candidatus Aramenus</taxon>
    </lineage>
</organism>
<protein>
    <submittedName>
        <fullName evidence="2">PNGaseA glycopeptidase</fullName>
    </submittedName>
</protein>
<comment type="caution">
    <text evidence="2">The sequence shown here is derived from an EMBL/GenBank/DDBJ whole genome shotgun (WGS) entry which is preliminary data.</text>
</comment>
<keyword evidence="3" id="KW-1185">Reference proteome</keyword>
<name>W7KXA9_9CREN</name>
<dbReference type="Pfam" id="PF12222">
    <property type="entry name" value="PNGaseA"/>
    <property type="match status" value="1"/>
</dbReference>
<dbReference type="AlphaFoldDB" id="W7KXA9"/>
<gene>
    <name evidence="2" type="ORF">ASUL_02819</name>
</gene>
<evidence type="ECO:0000313" key="3">
    <source>
        <dbReference type="Proteomes" id="UP000054284"/>
    </source>
</evidence>
<dbReference type="PATRIC" id="fig|1326980.6.peg.556"/>
<accession>W7KXA9</accession>
<reference evidence="2 3" key="1">
    <citation type="journal article" date="2014" name="Genome Announc.">
        <title>Draft Genome Sequence of the Sulfolobales Archaeon AZ1, Obtained through Metagenomic Analysis of a Mexican Hot Spring.</title>
        <authorList>
            <person name="Servin-Garciduenas L.E."/>
            <person name="Martinez-Romero E."/>
        </authorList>
    </citation>
    <scope>NUCLEOTIDE SEQUENCE [LARGE SCALE GENOMIC DNA]</scope>
    <source>
        <strain evidence="2">AZ1-illumnia</strain>
    </source>
</reference>
<dbReference type="PANTHER" id="PTHR31104">
    <property type="entry name" value="PEPTIDE-N4-(N-ACETYL-BETA-GLUCOSAMINYL)ASPARAGINE AMIDASE A PROTEIN"/>
    <property type="match status" value="1"/>
</dbReference>
<dbReference type="EMBL" id="ASRH01000002">
    <property type="protein sequence ID" value="EWG07941.1"/>
    <property type="molecule type" value="Genomic_DNA"/>
</dbReference>
<feature type="domain" description="Peptide N-acetyl-beta-D-glucosaminyl asparaginase amidase A N-terminal" evidence="1">
    <location>
        <begin position="93"/>
        <end position="363"/>
    </location>
</feature>
<sequence length="624" mass="70277">MKRLALIYLLFLFLGIFLFVTPANSSSTTPVLQHPFIPTNVTVSSTAPFKQDPVFYSFEAYHLQSPNVTPVKVVIAKDLIFNDTGLKPYYLHVYVPPGNYSMEILNVTIKEFNGTQYDRPVYVFADGVPIFWGSTQEINNSTTEADVTVFENLLRGNVTFEAVIQNYYDVKVNITGLYELNMTLYLYPGAQPKGLPNAFIPLFVNATVPYNYSYVVLSPLEDSYTCAVTIPNGTYKVQALIYEEGGGLDEFWYTNEPATRSILVYYDSHLAGVVNPYETIYTGGIDLLYWKPLTSIDTLSFHNPYVIDLTPMLAYGEEANITVSVTNLVTALQLTGTPDYFWDIAGVLMLWVNSSNPLVNSTVITEYQRFLDSGPIFNQGFLGFYYQEGGSYLLNYTSMLYFKHGYELASTVQEGRFYAYQTFNNIYELANLSETFTEYAKDYGMYNYTLAISGSYPISMYVDSFATPITSPSVIPYNLSFEQLGEIHLGLNYYCAYSFNGYNVSSNIVENLKAKGGFGGIMEIINRYGGAVLVVLTFNNAVTIKNLNFTYLVNGKGFDELFSAEGIQNSTVNLNGYYKYVSEEFSSVGDPSPTQLVPSTYAVYQEMSLTFFREMRVLYVFVKV</sequence>